<dbReference type="Gene3D" id="3.10.20.30">
    <property type="match status" value="1"/>
</dbReference>
<evidence type="ECO:0000256" key="6">
    <source>
        <dbReference type="RuleBase" id="RU361182"/>
    </source>
</evidence>
<reference evidence="7 8" key="1">
    <citation type="journal article" date="2016" name="Genome Announc.">
        <title>Genome Sequence of Madurella mycetomatis mm55, Isolated from a Human Mycetoma Case in Sudan.</title>
        <authorList>
            <person name="Smit S."/>
            <person name="Derks M.F."/>
            <person name="Bervoets S."/>
            <person name="Fahal A."/>
            <person name="van Leeuwen W."/>
            <person name="van Belkum A."/>
            <person name="van de Sande W.W."/>
        </authorList>
    </citation>
    <scope>NUCLEOTIDE SEQUENCE [LARGE SCALE GENOMIC DNA]</scope>
    <source>
        <strain evidence="8">mm55</strain>
    </source>
</reference>
<keyword evidence="3 5" id="KW-0819">tRNA processing</keyword>
<dbReference type="Pfam" id="PF09138">
    <property type="entry name" value="Urm1"/>
    <property type="match status" value="1"/>
</dbReference>
<dbReference type="InterPro" id="IPR015221">
    <property type="entry name" value="Urm1"/>
</dbReference>
<dbReference type="InterPro" id="IPR012675">
    <property type="entry name" value="Beta-grasp_dom_sf"/>
</dbReference>
<sequence>MSDETETKTATIPITVDFSGGLEMLFSNQRHHDLSLPAADSDGKPANIAFLIDYLCKTLMKDPRTELFVLDNHIRPGILVLINDADWELEGEETYEIQPRDNILFVSTLHGG</sequence>
<comment type="subcellular location">
    <subcellularLocation>
        <location evidence="5 6">Cytoplasm</location>
    </subcellularLocation>
</comment>
<evidence type="ECO:0000256" key="1">
    <source>
        <dbReference type="ARBA" id="ARBA00022490"/>
    </source>
</evidence>
<proteinExistence type="inferred from homology"/>
<comment type="pathway">
    <text evidence="5 6">tRNA modification; 5-methoxycarbonylmethyl-2-thiouridine-tRNA biosynthesis.</text>
</comment>
<dbReference type="Proteomes" id="UP000078237">
    <property type="component" value="Unassembled WGS sequence"/>
</dbReference>
<dbReference type="PANTHER" id="PTHR14986">
    <property type="entry name" value="RURM1 PROTEIN"/>
    <property type="match status" value="1"/>
</dbReference>
<evidence type="ECO:0000313" key="8">
    <source>
        <dbReference type="Proteomes" id="UP000078237"/>
    </source>
</evidence>
<dbReference type="UniPathway" id="UPA00988"/>
<dbReference type="GO" id="GO:0005829">
    <property type="term" value="C:cytosol"/>
    <property type="evidence" value="ECO:0007669"/>
    <property type="project" value="UniProtKB-UniRule"/>
</dbReference>
<dbReference type="SUPFAM" id="SSF54285">
    <property type="entry name" value="MoaD/ThiS"/>
    <property type="match status" value="1"/>
</dbReference>
<dbReference type="GO" id="GO:0032447">
    <property type="term" value="P:protein urmylation"/>
    <property type="evidence" value="ECO:0007669"/>
    <property type="project" value="UniProtKB-UniRule"/>
</dbReference>
<evidence type="ECO:0000256" key="2">
    <source>
        <dbReference type="ARBA" id="ARBA00022499"/>
    </source>
</evidence>
<comment type="function">
    <text evidence="5">Acts as a sulfur carrier required for 2-thiolation of mcm(5)S(2)U at tRNA wobble positions of cytosolic tRNA(Lys), tRNA(Glu) and tRNA(Gln). Serves as sulfur donor in tRNA 2-thiolation reaction by being thiocarboxylated (-COSH) at its C-terminus by the MOCS3 homolog UBA4. The sulfur is then transferred to tRNA to form 2-thiolation of mcm(5)S(2)U. Prior mcm(5) tRNA modification by the elongator complex is required for 2-thiolation. Also acts as a ubiquitin-like protein (UBL) that is covalently conjugated via an isopeptide bond to lysine residues of target proteins such as AHP1. The thiocarboxylated form serves as substrate for conjugation and oxidative stress specifically induces the formation of UBL-protein conjugates.</text>
</comment>
<comment type="caution">
    <text evidence="7">The sequence shown here is derived from an EMBL/GenBank/DDBJ whole genome shotgun (WGS) entry which is preliminary data.</text>
</comment>
<evidence type="ECO:0000313" key="7">
    <source>
        <dbReference type="EMBL" id="KXX77569.1"/>
    </source>
</evidence>
<comment type="PTM">
    <text evidence="5">C-terminal thiocarboxylation occurs in 2 steps, it is first acyl-adenylated (-COAMP) via the hesA/moeB/thiF part of UBA4, then thiocarboxylated (-COSH) via the rhodanese domain of UBA4.</text>
</comment>
<dbReference type="AlphaFoldDB" id="A0A175W288"/>
<dbReference type="GO" id="GO:0002098">
    <property type="term" value="P:tRNA wobble uridine modification"/>
    <property type="evidence" value="ECO:0007669"/>
    <property type="project" value="UniProtKB-UniRule"/>
</dbReference>
<feature type="modified residue" description="1-thioglycine" evidence="5">
    <location>
        <position position="112"/>
    </location>
</feature>
<evidence type="ECO:0000256" key="5">
    <source>
        <dbReference type="HAMAP-Rule" id="MF_03048"/>
    </source>
</evidence>
<comment type="similarity">
    <text evidence="5 6">Belongs to the URM1 family.</text>
</comment>
<keyword evidence="4 5" id="KW-0833">Ubl conjugation pathway</keyword>
<keyword evidence="2 5" id="KW-1017">Isopeptide bond</keyword>
<dbReference type="CDD" id="cd01764">
    <property type="entry name" value="Ubl_Urm1"/>
    <property type="match status" value="1"/>
</dbReference>
<dbReference type="VEuPathDB" id="FungiDB:MMYC01_205360"/>
<dbReference type="InterPro" id="IPR016155">
    <property type="entry name" value="Mopterin_synth/thiamin_S_b"/>
</dbReference>
<evidence type="ECO:0000256" key="3">
    <source>
        <dbReference type="ARBA" id="ARBA00022694"/>
    </source>
</evidence>
<keyword evidence="8" id="KW-1185">Reference proteome</keyword>
<dbReference type="OrthoDB" id="10248987at2759"/>
<gene>
    <name evidence="5" type="primary">URM1</name>
    <name evidence="7" type="ORF">MMYC01_205360</name>
</gene>
<dbReference type="GO" id="GO:0034227">
    <property type="term" value="P:tRNA thio-modification"/>
    <property type="evidence" value="ECO:0007669"/>
    <property type="project" value="UniProtKB-UniRule"/>
</dbReference>
<feature type="cross-link" description="Glycyl lysine isopeptide (Gly-Lys) (interchain with K-? in acceptor proteins)" evidence="5">
    <location>
        <position position="112"/>
    </location>
</feature>
<organism evidence="7 8">
    <name type="scientific">Madurella mycetomatis</name>
    <dbReference type="NCBI Taxonomy" id="100816"/>
    <lineage>
        <taxon>Eukaryota</taxon>
        <taxon>Fungi</taxon>
        <taxon>Dikarya</taxon>
        <taxon>Ascomycota</taxon>
        <taxon>Pezizomycotina</taxon>
        <taxon>Sordariomycetes</taxon>
        <taxon>Sordariomycetidae</taxon>
        <taxon>Sordariales</taxon>
        <taxon>Sordariales incertae sedis</taxon>
        <taxon>Madurella</taxon>
    </lineage>
</organism>
<protein>
    <recommendedName>
        <fullName evidence="5 6">Ubiquitin-related modifier 1</fullName>
    </recommendedName>
</protein>
<dbReference type="PIRSF" id="PIRSF037379">
    <property type="entry name" value="Ubiquitin-related_modifier_1"/>
    <property type="match status" value="1"/>
</dbReference>
<dbReference type="STRING" id="100816.A0A175W288"/>
<keyword evidence="1 5" id="KW-0963">Cytoplasm</keyword>
<accession>A0A175W288</accession>
<evidence type="ECO:0000256" key="4">
    <source>
        <dbReference type="ARBA" id="ARBA00022786"/>
    </source>
</evidence>
<dbReference type="HAMAP" id="MF_03048">
    <property type="entry name" value="Urm1"/>
    <property type="match status" value="1"/>
</dbReference>
<dbReference type="EMBL" id="LCTW02000154">
    <property type="protein sequence ID" value="KXX77569.1"/>
    <property type="molecule type" value="Genomic_DNA"/>
</dbReference>
<name>A0A175W288_9PEZI</name>